<keyword evidence="7" id="KW-1185">Reference proteome</keyword>
<dbReference type="InterPro" id="IPR036390">
    <property type="entry name" value="WH_DNA-bd_sf"/>
</dbReference>
<feature type="domain" description="HTH lysR-type" evidence="5">
    <location>
        <begin position="42"/>
        <end position="99"/>
    </location>
</feature>
<dbReference type="SUPFAM" id="SSF46785">
    <property type="entry name" value="Winged helix' DNA-binding domain"/>
    <property type="match status" value="1"/>
</dbReference>
<dbReference type="STRING" id="1367847.JCM7686_0925"/>
<dbReference type="EMBL" id="CP006650">
    <property type="protein sequence ID" value="AGT08034.1"/>
    <property type="molecule type" value="Genomic_DNA"/>
</dbReference>
<evidence type="ECO:0000256" key="1">
    <source>
        <dbReference type="ARBA" id="ARBA00009437"/>
    </source>
</evidence>
<dbReference type="InterPro" id="IPR005119">
    <property type="entry name" value="LysR_subst-bd"/>
</dbReference>
<name>S5XLF2_PARAH</name>
<dbReference type="SUPFAM" id="SSF53850">
    <property type="entry name" value="Periplasmic binding protein-like II"/>
    <property type="match status" value="1"/>
</dbReference>
<evidence type="ECO:0000313" key="6">
    <source>
        <dbReference type="EMBL" id="AGT08034.1"/>
    </source>
</evidence>
<dbReference type="GO" id="GO:0003677">
    <property type="term" value="F:DNA binding"/>
    <property type="evidence" value="ECO:0007669"/>
    <property type="project" value="UniProtKB-KW"/>
</dbReference>
<dbReference type="InterPro" id="IPR000847">
    <property type="entry name" value="LysR_HTH_N"/>
</dbReference>
<dbReference type="InterPro" id="IPR058163">
    <property type="entry name" value="LysR-type_TF_proteobact-type"/>
</dbReference>
<dbReference type="HOGENOM" id="CLU_039613_16_2_5"/>
<keyword evidence="3" id="KW-0238">DNA-binding</keyword>
<evidence type="ECO:0000256" key="2">
    <source>
        <dbReference type="ARBA" id="ARBA00023015"/>
    </source>
</evidence>
<evidence type="ECO:0000313" key="7">
    <source>
        <dbReference type="Proteomes" id="UP000015480"/>
    </source>
</evidence>
<sequence length="344" mass="37581">MKSGIGHGFAPFAYEAKIELPIIADNGYISRDIPAILWTVMDRIDRIRAFVTVVDAGSFTAAADRLRISNKLVSKYVAALEADLGVTLLHRTTRALSLTSAGERYLQGARRLLAAADELDAQLHAGEAGLTGRLRVSAPMTFGEMFITELTHDFLRQNPRVSVDLNLTDRYVDLAAEGYDIAIRIGNLRDSALLGRRIGTTQSWVVASPDYLARHGQPETPADLKHYRTIRDTNDSSLNRATFIVNGAPLSVALQSRIAVNSAAAVRRLALAGEGIAFTPRFVVEEDVAAGRLIHLLSDFATATLDIQALQLPQPFPVPRVAAYLDHLREALRPHFTPEPRPGS</sequence>
<dbReference type="GO" id="GO:0003700">
    <property type="term" value="F:DNA-binding transcription factor activity"/>
    <property type="evidence" value="ECO:0007669"/>
    <property type="project" value="InterPro"/>
</dbReference>
<dbReference type="FunFam" id="1.10.10.10:FF:000001">
    <property type="entry name" value="LysR family transcriptional regulator"/>
    <property type="match status" value="1"/>
</dbReference>
<evidence type="ECO:0000256" key="3">
    <source>
        <dbReference type="ARBA" id="ARBA00023125"/>
    </source>
</evidence>
<dbReference type="Pfam" id="PF03466">
    <property type="entry name" value="LysR_substrate"/>
    <property type="match status" value="1"/>
</dbReference>
<dbReference type="AlphaFoldDB" id="S5XLF2"/>
<dbReference type="InterPro" id="IPR036388">
    <property type="entry name" value="WH-like_DNA-bd_sf"/>
</dbReference>
<keyword evidence="4" id="KW-0804">Transcription</keyword>
<comment type="similarity">
    <text evidence="1">Belongs to the LysR transcriptional regulatory family.</text>
</comment>
<dbReference type="PANTHER" id="PTHR30537">
    <property type="entry name" value="HTH-TYPE TRANSCRIPTIONAL REGULATOR"/>
    <property type="match status" value="1"/>
</dbReference>
<dbReference type="Gene3D" id="1.10.10.10">
    <property type="entry name" value="Winged helix-like DNA-binding domain superfamily/Winged helix DNA-binding domain"/>
    <property type="match status" value="1"/>
</dbReference>
<accession>S5XLF2</accession>
<protein>
    <submittedName>
        <fullName evidence="6">Transcriptional regulator, LysR family</fullName>
    </submittedName>
</protein>
<dbReference type="PROSITE" id="PS50931">
    <property type="entry name" value="HTH_LYSR"/>
    <property type="match status" value="1"/>
</dbReference>
<dbReference type="eggNOG" id="COG0583">
    <property type="taxonomic scope" value="Bacteria"/>
</dbReference>
<dbReference type="KEGG" id="pami:JCM7686_0925"/>
<dbReference type="Gene3D" id="3.40.190.290">
    <property type="match status" value="1"/>
</dbReference>
<dbReference type="Pfam" id="PF00126">
    <property type="entry name" value="HTH_1"/>
    <property type="match status" value="1"/>
</dbReference>
<evidence type="ECO:0000256" key="4">
    <source>
        <dbReference type="ARBA" id="ARBA00023163"/>
    </source>
</evidence>
<evidence type="ECO:0000259" key="5">
    <source>
        <dbReference type="PROSITE" id="PS50931"/>
    </source>
</evidence>
<proteinExistence type="inferred from homology"/>
<keyword evidence="2" id="KW-0805">Transcription regulation</keyword>
<gene>
    <name evidence="6" type="ORF">JCM7686_0925</name>
</gene>
<dbReference type="PANTHER" id="PTHR30537:SF5">
    <property type="entry name" value="HTH-TYPE TRANSCRIPTIONAL ACTIVATOR TTDR-RELATED"/>
    <property type="match status" value="1"/>
</dbReference>
<dbReference type="CDD" id="cd08422">
    <property type="entry name" value="PBP2_CrgA_like"/>
    <property type="match status" value="1"/>
</dbReference>
<dbReference type="Proteomes" id="UP000015480">
    <property type="component" value="Chromosome"/>
</dbReference>
<reference evidence="6 7" key="1">
    <citation type="journal article" date="2014" name="BMC Genomics">
        <title>Architecture and functions of a multipartite genome of the methylotrophic bacterium Paracoccus aminophilus JCM 7686, containing primary and secondary chromids.</title>
        <authorList>
            <person name="Dziewit L."/>
            <person name="Czarnecki J."/>
            <person name="Wibberg D."/>
            <person name="Radlinska M."/>
            <person name="Mrozek P."/>
            <person name="Szymczak M."/>
            <person name="Schluter A."/>
            <person name="Puhler A."/>
            <person name="Bartosik D."/>
        </authorList>
    </citation>
    <scope>NUCLEOTIDE SEQUENCE [LARGE SCALE GENOMIC DNA]</scope>
    <source>
        <strain evidence="6">JCM 7686</strain>
    </source>
</reference>
<organism evidence="6 7">
    <name type="scientific">Paracoccus aminophilus JCM 7686</name>
    <dbReference type="NCBI Taxonomy" id="1367847"/>
    <lineage>
        <taxon>Bacteria</taxon>
        <taxon>Pseudomonadati</taxon>
        <taxon>Pseudomonadota</taxon>
        <taxon>Alphaproteobacteria</taxon>
        <taxon>Rhodobacterales</taxon>
        <taxon>Paracoccaceae</taxon>
        <taxon>Paracoccus</taxon>
    </lineage>
</organism>
<dbReference type="PATRIC" id="fig|1367847.3.peg.886"/>